<feature type="domain" description="Glycosyltransferase 2-like" evidence="1">
    <location>
        <begin position="49"/>
        <end position="199"/>
    </location>
</feature>
<protein>
    <submittedName>
        <fullName evidence="2">Glycosyltransferase</fullName>
    </submittedName>
</protein>
<accession>A0A411DHV9</accession>
<dbReference type="Pfam" id="PF00535">
    <property type="entry name" value="Glycos_transf_2"/>
    <property type="match status" value="1"/>
</dbReference>
<name>A0A411DHV9_CHRID</name>
<dbReference type="GO" id="GO:0016740">
    <property type="term" value="F:transferase activity"/>
    <property type="evidence" value="ECO:0007669"/>
    <property type="project" value="UniProtKB-KW"/>
</dbReference>
<gene>
    <name evidence="2" type="ORF">EU348_01730</name>
</gene>
<organism evidence="2">
    <name type="scientific">Chryseobacterium indologenes</name>
    <name type="common">Flavobacterium indologenes</name>
    <dbReference type="NCBI Taxonomy" id="253"/>
    <lineage>
        <taxon>Bacteria</taxon>
        <taxon>Pseudomonadati</taxon>
        <taxon>Bacteroidota</taxon>
        <taxon>Flavobacteriia</taxon>
        <taxon>Flavobacteriales</taxon>
        <taxon>Weeksellaceae</taxon>
        <taxon>Chryseobacterium group</taxon>
        <taxon>Chryseobacterium</taxon>
    </lineage>
</organism>
<dbReference type="CDD" id="cd04186">
    <property type="entry name" value="GT_2_like_c"/>
    <property type="match status" value="1"/>
</dbReference>
<dbReference type="PANTHER" id="PTHR43179:SF7">
    <property type="entry name" value="RHAMNOSYLTRANSFERASE WBBL"/>
    <property type="match status" value="1"/>
</dbReference>
<dbReference type="Gene3D" id="3.90.550.10">
    <property type="entry name" value="Spore Coat Polysaccharide Biosynthesis Protein SpsA, Chain A"/>
    <property type="match status" value="1"/>
</dbReference>
<dbReference type="CDD" id="cd03801">
    <property type="entry name" value="GT4_PimA-like"/>
    <property type="match status" value="1"/>
</dbReference>
<dbReference type="InterPro" id="IPR001173">
    <property type="entry name" value="Glyco_trans_2-like"/>
</dbReference>
<dbReference type="SUPFAM" id="SSF53756">
    <property type="entry name" value="UDP-Glycosyltransferase/glycogen phosphorylase"/>
    <property type="match status" value="1"/>
</dbReference>
<dbReference type="Gene3D" id="3.40.50.2000">
    <property type="entry name" value="Glycogen Phosphorylase B"/>
    <property type="match status" value="2"/>
</dbReference>
<dbReference type="EMBL" id="CP035532">
    <property type="protein sequence ID" value="QBA19952.1"/>
    <property type="molecule type" value="Genomic_DNA"/>
</dbReference>
<dbReference type="InterPro" id="IPR029044">
    <property type="entry name" value="Nucleotide-diphossugar_trans"/>
</dbReference>
<dbReference type="Pfam" id="PF13692">
    <property type="entry name" value="Glyco_trans_1_4"/>
    <property type="match status" value="1"/>
</dbReference>
<sequence length="688" mass="80688">MGIKRFFKNKIKDRNFINNRRKLKINHFELDFFKKYTFDFIFENEPEVSIIIPVYNQIRYTLNCLYTIEQYDKDVSKEIIIINDNSSDETLKYLDTIPGITIINNTENLGFLRNINKGIRKARGKYVYLLNNDVEVQENYLSSLLEVFNNNKNVGAVGSKMVFADNTLQEAGCLIFNKTEIVNLGRGEAIDTPKYNFLRKVDYCSGCSLLLHRTDTDGKLNLLDEAFLPAYYEETDLCQRLKYEQNLDIYYQPKSEIVHFENVSYTGKDNGKELLLQKNRTVFMNRWDSYFTDSRFLDNEGRNNINRFYKKPNILILEERMPQPDKDSGSRRFLEIVKILQKNNHRVILGIQQPNQEDDIYVDFFRSIGVEVCKDYVNAQNKIVRVLDQVKEALHYVDIVWIFRPIGFDFWYGKIKNEISGKKIIYDMVDLHYLRMERENKYIEVTKSRKKEMRFFKEKEYFGMQKSDVVISISDEEKKIVSGQGIKNEKIFTVSNIHEPVECRDMDYSVREGILFIGGFYHMPNMDAVKFLYEDIMPLVWAKDDSIKVYILGPHFPEEIKGKYNSEKFQILGYQKSVDYWFENSRIFVAPLRYGAGVKGKIGQALEFGLPVVTTSIGAEGMDLEDQKTALVSNEDPQHFANKILELYYDENLWKTIHSNSALPLAKFSVAQQEKNINNIINYLGFKH</sequence>
<keyword evidence="2" id="KW-0808">Transferase</keyword>
<dbReference type="SUPFAM" id="SSF53448">
    <property type="entry name" value="Nucleotide-diphospho-sugar transferases"/>
    <property type="match status" value="1"/>
</dbReference>
<dbReference type="PANTHER" id="PTHR43179">
    <property type="entry name" value="RHAMNOSYLTRANSFERASE WBBL"/>
    <property type="match status" value="1"/>
</dbReference>
<evidence type="ECO:0000313" key="2">
    <source>
        <dbReference type="EMBL" id="QBA19952.1"/>
    </source>
</evidence>
<evidence type="ECO:0000259" key="1">
    <source>
        <dbReference type="Pfam" id="PF00535"/>
    </source>
</evidence>
<dbReference type="AlphaFoldDB" id="A0A411DHV9"/>
<proteinExistence type="predicted"/>
<reference evidence="2" key="1">
    <citation type="submission" date="2019-01" db="EMBL/GenBank/DDBJ databases">
        <title>Whole Genome Sequencing for Putative Detection of Antimicrobial Resistance and Potential Virulence Factors in Chryseobacterium indologenes isolated from Nile Tilapia in Tanzania.</title>
        <authorList>
            <person name="Mwega E."/>
            <person name="Mutoloki S."/>
            <person name="Mugimba K."/>
            <person name="Colquhoun D."/>
            <person name="Mdegela R."/>
            <person name="Evensen O."/>
            <person name="Wasteson Y."/>
        </authorList>
    </citation>
    <scope>NUCLEOTIDE SEQUENCE [LARGE SCALE GENOMIC DNA]</scope>
    <source>
        <strain evidence="2">StR 01</strain>
    </source>
</reference>